<dbReference type="InterPro" id="IPR028204">
    <property type="entry name" value="Tricorn_C1"/>
</dbReference>
<evidence type="ECO:0000256" key="7">
    <source>
        <dbReference type="SAM" id="MobiDB-lite"/>
    </source>
</evidence>
<evidence type="ECO:0000313" key="10">
    <source>
        <dbReference type="EMBL" id="CAK9069817.1"/>
    </source>
</evidence>
<sequence length="1118" mass="126049">MTKYILATAAGAFLFCFQPAFSLGQNKIELARSPALSPDGSKLAFAWNGDVWMVNSAGGAARQMTTSVADDGEPAFSPDGKQLAFTSDRTGSNQLYVKPRSGGPPRQLTFHTEGSSLEEWYPDGTALLVSGNRDHYWRHSERFFRIELEKRNAPKLLFDTYGSEGTVSPDGSKLLFSREGERWWRKGYVGSRASQVWLYDLETQEFTQVVAHPTGCRSPMWKADGKGFYYVGAQSGAFNLWEHDLESGEETQLTEYPDDSVVMPCISRDGTTIVFRHLFTLYRYRPGEDEEPQAIEITSAGDTPRPAVVRRNIEQADHVAFSKDGLEVGFVAGGDLWVMDTVLREPKQVTDTPGAERDPVFTEDGSAILYIPDDNEQSDIHQAVRADDDKYWWQNDSFEFRRLTEDAEVERDLTVSPTGKKVAFVRGRGDLWTMDLDGKNAKRLVRSWNQPEYDWSPDGKWIVYAKSDSNFNRDIHVVPLDGSREPFNITKHPDNEYDPVWSPDGKAIAFVGRRFANEYDIYFVYLQKHEDEIDSRGRKLLEALEKMEKQREEPKPEDDPKPEGGEEKEKEDSKEDEATEEEANQDESKEEEEDSEDDLPEVKIDFDDIHERIRQVEIPGVEESELFWSHDSKRLAFQAKINDKSGTYTIEPPEELTPKLLSEKTGSSARWIAEGNRILWLSDGVPASLTADGKFEAYKFTAPQAIDVNKKFAAAFDSAWRSMRDGYYDEELNHRNWDEVRRKYQAAAEHAVDMHALAEVVSLMLGELNGSHLGFYPTTDLLLHAPSKSDWRDVTAHLGLRFDPEHNGPGLLVRDVIREGPSDREESHIFAGETVLSIDGTTVDPGMDLSEVLNGYLERDIELRISDADGNERTVVLRPITYGAARELLYEEHIRHNRAQVEKQSDGKLGYLHIRGMNFPSFHRFERELYAAGAGRDGLVIDVRENGGGFTTDHLLTSLTQPEHAITVPRGGEPGYPHDRMVYATWNRPIIVLCNQNSFSNAEIFSHAIKTLKRGQLVGVTTAGGVISTGATSVLDIGLLRMPFRGWFVLETGQDMELNGAVPHHILWPQPGEIPAGIDRQLDKAIEVLGQEVEAWLEEPRPELHKASSRLKQPGAAE</sequence>
<keyword evidence="6" id="KW-0720">Serine protease</keyword>
<dbReference type="Pfam" id="PF26550">
    <property type="entry name" value="Tricorn_2nd"/>
    <property type="match status" value="1"/>
</dbReference>
<comment type="subcellular location">
    <subcellularLocation>
        <location evidence="1">Cytoplasm</location>
    </subcellularLocation>
</comment>
<dbReference type="PROSITE" id="PS50106">
    <property type="entry name" value="PDZ"/>
    <property type="match status" value="1"/>
</dbReference>
<dbReference type="InterPro" id="IPR005151">
    <property type="entry name" value="Tail-specific_protease"/>
</dbReference>
<feature type="compositionally biased region" description="Acidic residues" evidence="7">
    <location>
        <begin position="574"/>
        <end position="599"/>
    </location>
</feature>
<accession>A0ABP0P2X1</accession>
<dbReference type="PANTHER" id="PTHR43253:SF1">
    <property type="entry name" value="TRICORN PROTEASE HOMOLOG 2-RELATED"/>
    <property type="match status" value="1"/>
</dbReference>
<dbReference type="SUPFAM" id="SSF82171">
    <property type="entry name" value="DPP6 N-terminal domain-like"/>
    <property type="match status" value="2"/>
</dbReference>
<dbReference type="InterPro" id="IPR036034">
    <property type="entry name" value="PDZ_sf"/>
</dbReference>
<dbReference type="Gene3D" id="2.120.10.30">
    <property type="entry name" value="TolB, C-terminal domain"/>
    <property type="match status" value="1"/>
</dbReference>
<keyword evidence="8" id="KW-0732">Signal</keyword>
<keyword evidence="11" id="KW-1185">Reference proteome</keyword>
<name>A0ABP0P2X1_9DINO</name>
<dbReference type="SUPFAM" id="SSF52096">
    <property type="entry name" value="ClpP/crotonase"/>
    <property type="match status" value="1"/>
</dbReference>
<dbReference type="SUPFAM" id="SSF50156">
    <property type="entry name" value="PDZ domain-like"/>
    <property type="match status" value="1"/>
</dbReference>
<feature type="compositionally biased region" description="Basic and acidic residues" evidence="7">
    <location>
        <begin position="547"/>
        <end position="573"/>
    </location>
</feature>
<dbReference type="Proteomes" id="UP001642464">
    <property type="component" value="Unassembled WGS sequence"/>
</dbReference>
<proteinExistence type="inferred from homology"/>
<dbReference type="Pfam" id="PF14684">
    <property type="entry name" value="Tricorn_C1"/>
    <property type="match status" value="1"/>
</dbReference>
<evidence type="ECO:0000313" key="11">
    <source>
        <dbReference type="Proteomes" id="UP001642464"/>
    </source>
</evidence>
<dbReference type="InterPro" id="IPR012393">
    <property type="entry name" value="Tricorn_protease"/>
</dbReference>
<comment type="similarity">
    <text evidence="2">Belongs to the peptidase S41B family.</text>
</comment>
<keyword evidence="3" id="KW-0963">Cytoplasm</keyword>
<dbReference type="Gene3D" id="2.30.42.10">
    <property type="match status" value="1"/>
</dbReference>
<evidence type="ECO:0000256" key="2">
    <source>
        <dbReference type="ARBA" id="ARBA00008524"/>
    </source>
</evidence>
<feature type="domain" description="PDZ" evidence="9">
    <location>
        <begin position="780"/>
        <end position="843"/>
    </location>
</feature>
<dbReference type="InterPro" id="IPR011042">
    <property type="entry name" value="6-blade_b-propeller_TolB-like"/>
</dbReference>
<dbReference type="GO" id="GO:0008233">
    <property type="term" value="F:peptidase activity"/>
    <property type="evidence" value="ECO:0007669"/>
    <property type="project" value="UniProtKB-KW"/>
</dbReference>
<evidence type="ECO:0000259" key="9">
    <source>
        <dbReference type="PROSITE" id="PS50106"/>
    </source>
</evidence>
<dbReference type="InterPro" id="IPR029045">
    <property type="entry name" value="ClpP/crotonase-like_dom_sf"/>
</dbReference>
<keyword evidence="5" id="KW-0378">Hydrolase</keyword>
<dbReference type="EMBL" id="CAXAMM010032502">
    <property type="protein sequence ID" value="CAK9069817.1"/>
    <property type="molecule type" value="Genomic_DNA"/>
</dbReference>
<evidence type="ECO:0000256" key="3">
    <source>
        <dbReference type="ARBA" id="ARBA00022490"/>
    </source>
</evidence>
<reference evidence="10 11" key="1">
    <citation type="submission" date="2024-02" db="EMBL/GenBank/DDBJ databases">
        <authorList>
            <person name="Chen Y."/>
            <person name="Shah S."/>
            <person name="Dougan E. K."/>
            <person name="Thang M."/>
            <person name="Chan C."/>
        </authorList>
    </citation>
    <scope>NUCLEOTIDE SEQUENCE [LARGE SCALE GENOMIC DNA]</scope>
</reference>
<evidence type="ECO:0000256" key="1">
    <source>
        <dbReference type="ARBA" id="ARBA00004496"/>
    </source>
</evidence>
<feature type="signal peptide" evidence="8">
    <location>
        <begin position="1"/>
        <end position="24"/>
    </location>
</feature>
<dbReference type="SMART" id="SM00245">
    <property type="entry name" value="TSPc"/>
    <property type="match status" value="1"/>
</dbReference>
<feature type="chain" id="PRO_5046767624" evidence="8">
    <location>
        <begin position="25"/>
        <end position="1118"/>
    </location>
</feature>
<comment type="caution">
    <text evidence="10">The sequence shown here is derived from an EMBL/GenBank/DDBJ whole genome shotgun (WGS) entry which is preliminary data.</text>
</comment>
<evidence type="ECO:0000256" key="6">
    <source>
        <dbReference type="ARBA" id="ARBA00022825"/>
    </source>
</evidence>
<organism evidence="10 11">
    <name type="scientific">Durusdinium trenchii</name>
    <dbReference type="NCBI Taxonomy" id="1381693"/>
    <lineage>
        <taxon>Eukaryota</taxon>
        <taxon>Sar</taxon>
        <taxon>Alveolata</taxon>
        <taxon>Dinophyceae</taxon>
        <taxon>Suessiales</taxon>
        <taxon>Symbiodiniaceae</taxon>
        <taxon>Durusdinium</taxon>
    </lineage>
</organism>
<feature type="region of interest" description="Disordered" evidence="7">
    <location>
        <begin position="547"/>
        <end position="602"/>
    </location>
</feature>
<dbReference type="Gene3D" id="3.90.226.10">
    <property type="entry name" value="2-enoyl-CoA Hydratase, Chain A, domain 1"/>
    <property type="match status" value="1"/>
</dbReference>
<dbReference type="GO" id="GO:0006508">
    <property type="term" value="P:proteolysis"/>
    <property type="evidence" value="ECO:0007669"/>
    <property type="project" value="UniProtKB-KW"/>
</dbReference>
<dbReference type="Gene3D" id="3.30.750.44">
    <property type="match status" value="1"/>
</dbReference>
<dbReference type="Pfam" id="PF03572">
    <property type="entry name" value="Peptidase_S41"/>
    <property type="match status" value="1"/>
</dbReference>
<evidence type="ECO:0000256" key="4">
    <source>
        <dbReference type="ARBA" id="ARBA00022670"/>
    </source>
</evidence>
<dbReference type="Pfam" id="PF26549">
    <property type="entry name" value="Tricorn_N"/>
    <property type="match status" value="1"/>
</dbReference>
<keyword evidence="4 10" id="KW-0645">Protease</keyword>
<dbReference type="PIRSF" id="PIRSF036421">
    <property type="entry name" value="Tricorn_protease"/>
    <property type="match status" value="1"/>
</dbReference>
<gene>
    <name evidence="10" type="ORF">SCF082_LOCUS34873</name>
</gene>
<dbReference type="CDD" id="cd07562">
    <property type="entry name" value="Peptidase_S41_TRI"/>
    <property type="match status" value="1"/>
</dbReference>
<protein>
    <submittedName>
        <fullName evidence="10">Tricorn protease homolog 1</fullName>
    </submittedName>
</protein>
<evidence type="ECO:0000256" key="5">
    <source>
        <dbReference type="ARBA" id="ARBA00022801"/>
    </source>
</evidence>
<dbReference type="PANTHER" id="PTHR43253">
    <property type="entry name" value="TRICORN PROTEASE HOMOLOG 2-RELATED"/>
    <property type="match status" value="1"/>
</dbReference>
<dbReference type="InterPro" id="IPR001478">
    <property type="entry name" value="PDZ"/>
</dbReference>
<dbReference type="Gene3D" id="2.120.10.60">
    <property type="entry name" value="Tricorn protease N-terminal domain"/>
    <property type="match status" value="2"/>
</dbReference>
<evidence type="ECO:0000256" key="8">
    <source>
        <dbReference type="SAM" id="SignalP"/>
    </source>
</evidence>